<keyword evidence="9 13" id="KW-0518">Myosin</keyword>
<feature type="region of interest" description="Disordered" evidence="15">
    <location>
        <begin position="961"/>
        <end position="994"/>
    </location>
</feature>
<dbReference type="GO" id="GO:0051260">
    <property type="term" value="P:protein homooligomerization"/>
    <property type="evidence" value="ECO:0007669"/>
    <property type="project" value="InterPro"/>
</dbReference>
<dbReference type="FunFam" id="3.40.850.10:FF:000018">
    <property type="entry name" value="unconventional myosin-VI isoform X1"/>
    <property type="match status" value="1"/>
</dbReference>
<evidence type="ECO:0000256" key="6">
    <source>
        <dbReference type="ARBA" id="ARBA00022741"/>
    </source>
</evidence>
<gene>
    <name evidence="17" type="primary">jar</name>
    <name evidence="17" type="ORF">Bhyg_12822</name>
</gene>
<organism evidence="17 18">
    <name type="scientific">Pseudolycoriella hygida</name>
    <dbReference type="NCBI Taxonomy" id="35572"/>
    <lineage>
        <taxon>Eukaryota</taxon>
        <taxon>Metazoa</taxon>
        <taxon>Ecdysozoa</taxon>
        <taxon>Arthropoda</taxon>
        <taxon>Hexapoda</taxon>
        <taxon>Insecta</taxon>
        <taxon>Pterygota</taxon>
        <taxon>Neoptera</taxon>
        <taxon>Endopterygota</taxon>
        <taxon>Diptera</taxon>
        <taxon>Nematocera</taxon>
        <taxon>Sciaroidea</taxon>
        <taxon>Sciaridae</taxon>
        <taxon>Pseudolycoriella</taxon>
    </lineage>
</organism>
<evidence type="ECO:0000256" key="5">
    <source>
        <dbReference type="ARBA" id="ARBA00022553"/>
    </source>
</evidence>
<evidence type="ECO:0000256" key="7">
    <source>
        <dbReference type="ARBA" id="ARBA00022840"/>
    </source>
</evidence>
<keyword evidence="10" id="KW-0472">Membrane</keyword>
<dbReference type="SUPFAM" id="SSF52540">
    <property type="entry name" value="P-loop containing nucleoside triphosphate hydrolases"/>
    <property type="match status" value="1"/>
</dbReference>
<feature type="coiled-coil region" evidence="14">
    <location>
        <begin position="855"/>
        <end position="889"/>
    </location>
</feature>
<dbReference type="InterPro" id="IPR036961">
    <property type="entry name" value="Kinesin_motor_dom_sf"/>
</dbReference>
<evidence type="ECO:0000256" key="4">
    <source>
        <dbReference type="ARBA" id="ARBA00022490"/>
    </source>
</evidence>
<comment type="similarity">
    <text evidence="13">Belongs to the TRAFAC class myosin-kinesin ATPase superfamily. Myosin family.</text>
</comment>
<accession>A0A9Q0MY91</accession>
<dbReference type="InterPro" id="IPR057093">
    <property type="entry name" value="H1_KCTD8_12_16"/>
</dbReference>
<dbReference type="InterPro" id="IPR032412">
    <property type="entry name" value="Myosin-VI_CBD"/>
</dbReference>
<dbReference type="CDD" id="cd22204">
    <property type="entry name" value="H1_KCTD12-like"/>
    <property type="match status" value="1"/>
</dbReference>
<dbReference type="GO" id="GO:0000146">
    <property type="term" value="F:microfilament motor activity"/>
    <property type="evidence" value="ECO:0007669"/>
    <property type="project" value="TreeGrafter"/>
</dbReference>
<feature type="compositionally biased region" description="Basic and acidic residues" evidence="15">
    <location>
        <begin position="1334"/>
        <end position="1343"/>
    </location>
</feature>
<dbReference type="GO" id="GO:0005516">
    <property type="term" value="F:calmodulin binding"/>
    <property type="evidence" value="ECO:0007669"/>
    <property type="project" value="UniProtKB-KW"/>
</dbReference>
<dbReference type="Pfam" id="PF23110">
    <property type="entry name" value="H1_KCTD8_12_16"/>
    <property type="match status" value="1"/>
</dbReference>
<dbReference type="Proteomes" id="UP001151699">
    <property type="component" value="Chromosome X"/>
</dbReference>
<reference evidence="17" key="1">
    <citation type="submission" date="2022-07" db="EMBL/GenBank/DDBJ databases">
        <authorList>
            <person name="Trinca V."/>
            <person name="Uliana J.V.C."/>
            <person name="Torres T.T."/>
            <person name="Ward R.J."/>
            <person name="Monesi N."/>
        </authorList>
    </citation>
    <scope>NUCLEOTIDE SEQUENCE</scope>
    <source>
        <strain evidence="17">HSMRA1968</strain>
        <tissue evidence="17">Whole embryos</tissue>
    </source>
</reference>
<keyword evidence="4" id="KW-0963">Cytoplasm</keyword>
<dbReference type="Gene3D" id="1.10.10.820">
    <property type="match status" value="1"/>
</dbReference>
<keyword evidence="14" id="KW-0175">Coiled coil</keyword>
<dbReference type="Pfam" id="PF02214">
    <property type="entry name" value="BTB_2"/>
    <property type="match status" value="1"/>
</dbReference>
<keyword evidence="6 13" id="KW-0547">Nucleotide-binding</keyword>
<evidence type="ECO:0000256" key="10">
    <source>
        <dbReference type="ARBA" id="ARBA00023136"/>
    </source>
</evidence>
<evidence type="ECO:0000256" key="8">
    <source>
        <dbReference type="ARBA" id="ARBA00022860"/>
    </source>
</evidence>
<dbReference type="InterPro" id="IPR003131">
    <property type="entry name" value="T1-type_BTB"/>
</dbReference>
<keyword evidence="5" id="KW-0597">Phosphoprotein</keyword>
<dbReference type="Pfam" id="PF00063">
    <property type="entry name" value="Myosin_head"/>
    <property type="match status" value="1"/>
</dbReference>
<dbReference type="GO" id="GO:0016459">
    <property type="term" value="C:myosin complex"/>
    <property type="evidence" value="ECO:0007669"/>
    <property type="project" value="UniProtKB-KW"/>
</dbReference>
<dbReference type="GO" id="GO:0030048">
    <property type="term" value="P:actin filament-based movement"/>
    <property type="evidence" value="ECO:0007669"/>
    <property type="project" value="TreeGrafter"/>
</dbReference>
<dbReference type="GO" id="GO:0005524">
    <property type="term" value="F:ATP binding"/>
    <property type="evidence" value="ECO:0007669"/>
    <property type="project" value="UniProtKB-UniRule"/>
</dbReference>
<comment type="subcellular location">
    <subcellularLocation>
        <location evidence="1">Cell membrane</location>
    </subcellularLocation>
    <subcellularLocation>
        <location evidence="2">Cytoplasm</location>
    </subcellularLocation>
</comment>
<feature type="binding site" evidence="13">
    <location>
        <begin position="150"/>
        <end position="157"/>
    </location>
    <ligand>
        <name>ATP</name>
        <dbReference type="ChEBI" id="CHEBI:30616"/>
    </ligand>
</feature>
<keyword evidence="12 13" id="KW-0009">Actin-binding</keyword>
<dbReference type="InterPro" id="IPR036114">
    <property type="entry name" value="MYSc_Myo6"/>
</dbReference>
<dbReference type="InterPro" id="IPR001609">
    <property type="entry name" value="Myosin_head_motor_dom-like"/>
</dbReference>
<feature type="region of interest" description="Disordered" evidence="15">
    <location>
        <begin position="1334"/>
        <end position="1359"/>
    </location>
</feature>
<dbReference type="SMART" id="SM00242">
    <property type="entry name" value="MYSc"/>
    <property type="match status" value="1"/>
</dbReference>
<dbReference type="InterPro" id="IPR011333">
    <property type="entry name" value="SKP1/BTB/POZ_sf"/>
</dbReference>
<dbReference type="Gene3D" id="3.40.850.10">
    <property type="entry name" value="Kinesin motor domain"/>
    <property type="match status" value="1"/>
</dbReference>
<dbReference type="GO" id="GO:0005886">
    <property type="term" value="C:plasma membrane"/>
    <property type="evidence" value="ECO:0007669"/>
    <property type="project" value="TreeGrafter"/>
</dbReference>
<keyword evidence="7 13" id="KW-0067">ATP-binding</keyword>
<evidence type="ECO:0000256" key="2">
    <source>
        <dbReference type="ARBA" id="ARBA00004496"/>
    </source>
</evidence>
<dbReference type="Gene3D" id="2.30.30.360">
    <property type="entry name" value="Myosin S1 fragment, N-terminal"/>
    <property type="match status" value="1"/>
</dbReference>
<dbReference type="GO" id="GO:0051015">
    <property type="term" value="F:actin filament binding"/>
    <property type="evidence" value="ECO:0007669"/>
    <property type="project" value="InterPro"/>
</dbReference>
<proteinExistence type="inferred from homology"/>
<dbReference type="Pfam" id="PF16521">
    <property type="entry name" value="Myosin-VI_CBD"/>
    <property type="match status" value="1"/>
</dbReference>
<feature type="domain" description="Myosin motor" evidence="16">
    <location>
        <begin position="56"/>
        <end position="783"/>
    </location>
</feature>
<dbReference type="InterPro" id="IPR027417">
    <property type="entry name" value="P-loop_NTPase"/>
</dbReference>
<dbReference type="CDD" id="cd01382">
    <property type="entry name" value="MYSc_Myo6"/>
    <property type="match status" value="1"/>
</dbReference>
<evidence type="ECO:0000313" key="18">
    <source>
        <dbReference type="Proteomes" id="UP001151699"/>
    </source>
</evidence>
<dbReference type="PROSITE" id="PS50096">
    <property type="entry name" value="IQ"/>
    <property type="match status" value="1"/>
</dbReference>
<sequence>MMDSQLVWARDSSEGYIQGKITEIGPAEFEVAPLDTRFPKRICLVEDIFPSCEGVQDHDDNCELMFLNEATFLDNLKTRYFKDKIYTYVANILIAVNPYKEIRDLYSDGTIVKYKGKSLGELPPHVFAIADKAIRDMKVLKLSQSIIVSGESGAGKTESTKYLLKYLCHSMAAAGPIEQKILDANPILEAFGNAKTTRNNNSSRFGKFIEVHYDAKCQVVGGHISHYLVEKSRICTQSPEERNYHVFYMLCAGATQQLRDKLSLGKPDDYRYLSGCTQFFASKTTDRMIPAAQKSKSHQTKGPLTDPILDDFEDFQTLDQALSRLGLTDQTKLEIYTLVAAVLHLGNVCFEDNPEDTRGGCQVSQSSEASLATAARLIGVVSSELRQALVSRVMQSKGGGIKGTVIMVPLKIYEANSARDALAKALYSRLFDHIVSNINQSIPFKASSYYIGVLDIAGFVTTDLYLRKLQSFYKLLFTEYFTVNSFEQFCINYCNEKLQKFFNDNILKHEQELYRREGLNVPEIKFTDNQDIIEIIESKSRGIFHLLDEESKLPKPSFVHFTSTVHDAWTNHQRLSYPRLSRLRAHRTLLDEEGFLVRHFAGAVCYNTNQFIEKNNDALHASLEFLVQESANPLLKVLFANGNSASRGKLNFISVGSKFKTQLGELMEKLEKNGTNFVRCIKPNSKMVDHEFDGSLALAQLNCSGTTSVLELMEYGYPSRVLFSELYNMYKSYLPPELVRLEPKTFCEAMLHSLKLNNKDFKFGITKVFFRPGKFVEFDRIMKSDPENLRAIVANVKKWLVRSRWIKSAFCAICVIKIKNRIKYRNKCILLAQKIVRGYLARKQHQPRYKGIMKIKAIKMNLSKTEDIANQLKSNKETVLKQVRDVEQLIDRSVAKIKMDRKIKSKEIDEIYADIMVKIDNQNNLLRSQLQEQRQAEEQERLRKIQEAIEIQRKIKEEEERLKRQEEENRKKKAEIEARRKAEELERKRQEEEDRKAALELQAQLEKEAQEDTRYRQQLQQERRDHELALRLAQESNGQVEESPPLIRNDIIELNVGGVHYTTSLKTLTKDKQSKLQEIFGENLANVTKDAKGRYFLDRDGVLFRYILDYLRDDAISLPEGFRETTRLRKEAEYFNLNGMIKSMDAKRMEHQSGCITVGYRGSFQFGKDGLADVKFRKLSRILVCGRVAICRDVFGETLNESRDPDHGGPDRYTSRFFLKHCFIEQAFDMLHDSGFKLAGSCGSGTSAGANAELKPGVDAEENRWNHYNESENVRAQQQLIGKQKHDLSKWKYSELRDAINTSCDIELLEACRHEFHRRLKVYHAWKAKNRKRTTMEENERAPKSVMEAAAKAPPRIQPKQEISSSIHRYFRIPFMRANNNNTDPNKRGLWYAHFDGQYVARQMELHADKPPILLVAGTDDMQMCELSLEETGLTRKRGAEILEHEFNREWERNGGKAYRNLGTVLQ</sequence>
<dbReference type="Gene3D" id="6.10.220.10">
    <property type="match status" value="1"/>
</dbReference>
<dbReference type="EMBL" id="WJQU01000003">
    <property type="protein sequence ID" value="KAJ6640073.1"/>
    <property type="molecule type" value="Genomic_DNA"/>
</dbReference>
<evidence type="ECO:0000313" key="17">
    <source>
        <dbReference type="EMBL" id="KAJ6640073.1"/>
    </source>
</evidence>
<evidence type="ECO:0000256" key="1">
    <source>
        <dbReference type="ARBA" id="ARBA00004236"/>
    </source>
</evidence>
<name>A0A9Q0MY91_9DIPT</name>
<dbReference type="PROSITE" id="PS51456">
    <property type="entry name" value="MYOSIN_MOTOR"/>
    <property type="match status" value="1"/>
</dbReference>
<dbReference type="Gene3D" id="3.30.70.1590">
    <property type="match status" value="1"/>
</dbReference>
<evidence type="ECO:0000256" key="13">
    <source>
        <dbReference type="PROSITE-ProRule" id="PRU00782"/>
    </source>
</evidence>
<evidence type="ECO:0000256" key="12">
    <source>
        <dbReference type="ARBA" id="ARBA00023203"/>
    </source>
</evidence>
<dbReference type="InterPro" id="IPR049016">
    <property type="entry name" value="MYO6_lever"/>
</dbReference>
<dbReference type="Gene3D" id="1.20.120.720">
    <property type="entry name" value="Myosin VI head, motor domain, U50 subdomain"/>
    <property type="match status" value="1"/>
</dbReference>
<dbReference type="InterPro" id="IPR008989">
    <property type="entry name" value="Myosin_S1_N"/>
</dbReference>
<keyword evidence="3" id="KW-1003">Cell membrane</keyword>
<keyword evidence="11 13" id="KW-0505">Motor protein</keyword>
<dbReference type="PRINTS" id="PR00193">
    <property type="entry name" value="MYOSINHEAVY"/>
</dbReference>
<dbReference type="SUPFAM" id="SSF54695">
    <property type="entry name" value="POZ domain"/>
    <property type="match status" value="1"/>
</dbReference>
<dbReference type="GO" id="GO:0030139">
    <property type="term" value="C:endocytic vesicle"/>
    <property type="evidence" value="ECO:0007669"/>
    <property type="project" value="TreeGrafter"/>
</dbReference>
<dbReference type="PANTHER" id="PTHR13140">
    <property type="entry name" value="MYOSIN"/>
    <property type="match status" value="1"/>
</dbReference>
<comment type="caution">
    <text evidence="17">The sequence shown here is derived from an EMBL/GenBank/DDBJ whole genome shotgun (WGS) entry which is preliminary data.</text>
</comment>
<dbReference type="Gene3D" id="1.20.58.530">
    <property type="match status" value="1"/>
</dbReference>
<evidence type="ECO:0000256" key="11">
    <source>
        <dbReference type="ARBA" id="ARBA00023175"/>
    </source>
</evidence>
<dbReference type="PANTHER" id="PTHR13140:SF745">
    <property type="entry name" value="UNCONVENTIONAL MYOSIN-VI"/>
    <property type="match status" value="1"/>
</dbReference>
<dbReference type="GO" id="GO:0007015">
    <property type="term" value="P:actin filament organization"/>
    <property type="evidence" value="ECO:0007669"/>
    <property type="project" value="TreeGrafter"/>
</dbReference>
<dbReference type="OrthoDB" id="6108017at2759"/>
<evidence type="ECO:0000256" key="15">
    <source>
        <dbReference type="SAM" id="MobiDB-lite"/>
    </source>
</evidence>
<dbReference type="CDD" id="cd22249">
    <property type="entry name" value="UDM1_RNF168_RNF169-like"/>
    <property type="match status" value="1"/>
</dbReference>
<evidence type="ECO:0000256" key="14">
    <source>
        <dbReference type="SAM" id="Coils"/>
    </source>
</evidence>
<dbReference type="CDD" id="cd21958">
    <property type="entry name" value="MyUb_Myo6"/>
    <property type="match status" value="1"/>
</dbReference>
<evidence type="ECO:0000256" key="9">
    <source>
        <dbReference type="ARBA" id="ARBA00023123"/>
    </source>
</evidence>
<keyword evidence="8" id="KW-0112">Calmodulin-binding</keyword>
<evidence type="ECO:0000259" key="16">
    <source>
        <dbReference type="PROSITE" id="PS51456"/>
    </source>
</evidence>
<feature type="region of interest" description="Actin-binding" evidence="13">
    <location>
        <begin position="663"/>
        <end position="685"/>
    </location>
</feature>
<protein>
    <submittedName>
        <fullName evidence="17">Myosin heavy chain 95F</fullName>
    </submittedName>
</protein>
<dbReference type="Gene3D" id="3.30.710.10">
    <property type="entry name" value="Potassium Channel Kv1.1, Chain A"/>
    <property type="match status" value="1"/>
</dbReference>
<dbReference type="Pfam" id="PF21521">
    <property type="entry name" value="MYO6_lever"/>
    <property type="match status" value="1"/>
</dbReference>
<evidence type="ECO:0000256" key="3">
    <source>
        <dbReference type="ARBA" id="ARBA00022475"/>
    </source>
</evidence>
<dbReference type="CDD" id="cd21759">
    <property type="entry name" value="CBD_MYO6-like"/>
    <property type="match status" value="1"/>
</dbReference>
<keyword evidence="18" id="KW-1185">Reference proteome</keyword>